<sequence length="252" mass="28275">MLYQVQQKLPALSYLESHGEAFNRTDKDTGKWLFNTKKFQDWSNGKPEVKGILVLGDPGVGKTCLVSLVIDHLQRTHGPSWVTYLYLHHQEAEAQTPAKIVSSLLQQILSNYSTLPDIAIGLYDHLEQGPPQMEVLVATLLNLLKDKQTAFFLVLDALDECKESYQPKLITLLKQMLTAKVQLLVTCRPTSADIKDLFDMPSCITQQMRATADDIQTFLAKKLESKKSLKSIINGQFQQNAIETIESKAQGV</sequence>
<keyword evidence="2" id="KW-1185">Reference proteome</keyword>
<proteinExistence type="predicted"/>
<dbReference type="Proteomes" id="UP000308600">
    <property type="component" value="Unassembled WGS sequence"/>
</dbReference>
<reference evidence="1 2" key="1">
    <citation type="journal article" date="2019" name="Nat. Ecol. Evol.">
        <title>Megaphylogeny resolves global patterns of mushroom evolution.</title>
        <authorList>
            <person name="Varga T."/>
            <person name="Krizsan K."/>
            <person name="Foldi C."/>
            <person name="Dima B."/>
            <person name="Sanchez-Garcia M."/>
            <person name="Sanchez-Ramirez S."/>
            <person name="Szollosi G.J."/>
            <person name="Szarkandi J.G."/>
            <person name="Papp V."/>
            <person name="Albert L."/>
            <person name="Andreopoulos W."/>
            <person name="Angelini C."/>
            <person name="Antonin V."/>
            <person name="Barry K.W."/>
            <person name="Bougher N.L."/>
            <person name="Buchanan P."/>
            <person name="Buyck B."/>
            <person name="Bense V."/>
            <person name="Catcheside P."/>
            <person name="Chovatia M."/>
            <person name="Cooper J."/>
            <person name="Damon W."/>
            <person name="Desjardin D."/>
            <person name="Finy P."/>
            <person name="Geml J."/>
            <person name="Haridas S."/>
            <person name="Hughes K."/>
            <person name="Justo A."/>
            <person name="Karasinski D."/>
            <person name="Kautmanova I."/>
            <person name="Kiss B."/>
            <person name="Kocsube S."/>
            <person name="Kotiranta H."/>
            <person name="LaButti K.M."/>
            <person name="Lechner B.E."/>
            <person name="Liimatainen K."/>
            <person name="Lipzen A."/>
            <person name="Lukacs Z."/>
            <person name="Mihaltcheva S."/>
            <person name="Morgado L.N."/>
            <person name="Niskanen T."/>
            <person name="Noordeloos M.E."/>
            <person name="Ohm R.A."/>
            <person name="Ortiz-Santana B."/>
            <person name="Ovrebo C."/>
            <person name="Racz N."/>
            <person name="Riley R."/>
            <person name="Savchenko A."/>
            <person name="Shiryaev A."/>
            <person name="Soop K."/>
            <person name="Spirin V."/>
            <person name="Szebenyi C."/>
            <person name="Tomsovsky M."/>
            <person name="Tulloss R.E."/>
            <person name="Uehling J."/>
            <person name="Grigoriev I.V."/>
            <person name="Vagvolgyi C."/>
            <person name="Papp T."/>
            <person name="Martin F.M."/>
            <person name="Miettinen O."/>
            <person name="Hibbett D.S."/>
            <person name="Nagy L.G."/>
        </authorList>
    </citation>
    <scope>NUCLEOTIDE SEQUENCE [LARGE SCALE GENOMIC DNA]</scope>
    <source>
        <strain evidence="1 2">NL-1719</strain>
    </source>
</reference>
<protein>
    <submittedName>
        <fullName evidence="1">Uncharacterized protein</fullName>
    </submittedName>
</protein>
<evidence type="ECO:0000313" key="2">
    <source>
        <dbReference type="Proteomes" id="UP000308600"/>
    </source>
</evidence>
<accession>A0ACD3AQ52</accession>
<name>A0ACD3AQ52_9AGAR</name>
<evidence type="ECO:0000313" key="1">
    <source>
        <dbReference type="EMBL" id="TFK67845.1"/>
    </source>
</evidence>
<dbReference type="EMBL" id="ML208365">
    <property type="protein sequence ID" value="TFK67845.1"/>
    <property type="molecule type" value="Genomic_DNA"/>
</dbReference>
<organism evidence="1 2">
    <name type="scientific">Pluteus cervinus</name>
    <dbReference type="NCBI Taxonomy" id="181527"/>
    <lineage>
        <taxon>Eukaryota</taxon>
        <taxon>Fungi</taxon>
        <taxon>Dikarya</taxon>
        <taxon>Basidiomycota</taxon>
        <taxon>Agaricomycotina</taxon>
        <taxon>Agaricomycetes</taxon>
        <taxon>Agaricomycetidae</taxon>
        <taxon>Agaricales</taxon>
        <taxon>Pluteineae</taxon>
        <taxon>Pluteaceae</taxon>
        <taxon>Pluteus</taxon>
    </lineage>
</organism>
<gene>
    <name evidence="1" type="ORF">BDN72DRAFT_770189</name>
</gene>